<evidence type="ECO:0000256" key="5">
    <source>
        <dbReference type="ARBA" id="ARBA00023098"/>
    </source>
</evidence>
<keyword evidence="2 10" id="KW-0963">Cytoplasm</keyword>
<dbReference type="InterPro" id="IPR012281">
    <property type="entry name" value="Phospholipid_synth_PlsX-like"/>
</dbReference>
<keyword evidence="3 10" id="KW-0444">Lipid biosynthesis</keyword>
<evidence type="ECO:0000256" key="7">
    <source>
        <dbReference type="ARBA" id="ARBA00023264"/>
    </source>
</evidence>
<comment type="function">
    <text evidence="10">Catalyzes the reversible formation of acyl-phosphate (acyl-PO(4)) from acyl-[acyl-carrier-protein] (acyl-ACP). This enzyme utilizes acyl-ACP as fatty acyl donor, but not acyl-CoA.</text>
</comment>
<dbReference type="GO" id="GO:0005737">
    <property type="term" value="C:cytoplasm"/>
    <property type="evidence" value="ECO:0007669"/>
    <property type="project" value="UniProtKB-SubCell"/>
</dbReference>
<accession>A0A1F4TRV7</accession>
<evidence type="ECO:0000256" key="8">
    <source>
        <dbReference type="ARBA" id="ARBA00024069"/>
    </source>
</evidence>
<evidence type="ECO:0000313" key="11">
    <source>
        <dbReference type="EMBL" id="OGC35290.1"/>
    </source>
</evidence>
<protein>
    <recommendedName>
        <fullName evidence="8 10">Phosphate acyltransferase</fullName>
        <ecNumber evidence="8 10">2.3.1.274</ecNumber>
    </recommendedName>
    <alternativeName>
        <fullName evidence="10">Acyl-ACP phosphotransacylase</fullName>
    </alternativeName>
    <alternativeName>
        <fullName evidence="10">Acyl-[acyl-carrier-protein]--phosphate acyltransferase</fullName>
    </alternativeName>
    <alternativeName>
        <fullName evidence="10">Phosphate-acyl-ACP acyltransferase</fullName>
    </alternativeName>
</protein>
<evidence type="ECO:0000313" key="12">
    <source>
        <dbReference type="Proteomes" id="UP000177309"/>
    </source>
</evidence>
<keyword evidence="11" id="KW-0012">Acyltransferase</keyword>
<dbReference type="GO" id="GO:0008654">
    <property type="term" value="P:phospholipid biosynthetic process"/>
    <property type="evidence" value="ECO:0007669"/>
    <property type="project" value="UniProtKB-KW"/>
</dbReference>
<evidence type="ECO:0000256" key="4">
    <source>
        <dbReference type="ARBA" id="ARBA00022679"/>
    </source>
</evidence>
<proteinExistence type="inferred from homology"/>
<comment type="subcellular location">
    <subcellularLocation>
        <location evidence="10">Cytoplasm</location>
    </subcellularLocation>
    <text evidence="10">Associated with the membrane possibly through PlsY.</text>
</comment>
<evidence type="ECO:0000256" key="1">
    <source>
        <dbReference type="ARBA" id="ARBA00001232"/>
    </source>
</evidence>
<dbReference type="EMBL" id="MEUI01000005">
    <property type="protein sequence ID" value="OGC35290.1"/>
    <property type="molecule type" value="Genomic_DNA"/>
</dbReference>
<dbReference type="AlphaFoldDB" id="A0A1F4TRV7"/>
<dbReference type="InterPro" id="IPR003664">
    <property type="entry name" value="FA_synthesis"/>
</dbReference>
<dbReference type="NCBIfam" id="TIGR00182">
    <property type="entry name" value="plsX"/>
    <property type="match status" value="1"/>
</dbReference>
<dbReference type="PIRSF" id="PIRSF002465">
    <property type="entry name" value="Phsphlp_syn_PlsX"/>
    <property type="match status" value="1"/>
</dbReference>
<dbReference type="EC" id="2.3.1.274" evidence="8 10"/>
<dbReference type="UniPathway" id="UPA00085"/>
<dbReference type="PANTHER" id="PTHR30100:SF1">
    <property type="entry name" value="PHOSPHATE ACYLTRANSFERASE"/>
    <property type="match status" value="1"/>
</dbReference>
<sequence>MRIALDAMGGDFAPDEIVKGAVLASQELPDLEIFLVGSPDKIIQALKKHQEKGKLPIVTASEVIGMNEHPVQAVKQKKDASINVAVSLVKDGKADAVISAGNTGAIMAAALFKLGRIPGVERPAIATEFPLPTGKVLLLDMGANVDCKPKHLVQFAMMGRLYSQDVMRVENPRVGLLNLGEEKEKGNELTRETWPLLKQAQVNFIGNVESKEIFNGTVDVIVCDGFVGNLILKFGESLGTAIYKMMKKELSGGIMNKLGLALLYPGLKRLKKLVTYDEYGAAPLLGIQGIVYKAHGRSKAAAIKTAIKNTAEAIKGDLISSISKVSEKI</sequence>
<reference evidence="11 12" key="1">
    <citation type="journal article" date="2016" name="Nat. Commun.">
        <title>Thousands of microbial genomes shed light on interconnected biogeochemical processes in an aquifer system.</title>
        <authorList>
            <person name="Anantharaman K."/>
            <person name="Brown C.T."/>
            <person name="Hug L.A."/>
            <person name="Sharon I."/>
            <person name="Castelle C.J."/>
            <person name="Probst A.J."/>
            <person name="Thomas B.C."/>
            <person name="Singh A."/>
            <person name="Wilkins M.J."/>
            <person name="Karaoz U."/>
            <person name="Brodie E.L."/>
            <person name="Williams K.H."/>
            <person name="Hubbard S.S."/>
            <person name="Banfield J.F."/>
        </authorList>
    </citation>
    <scope>NUCLEOTIDE SEQUENCE [LARGE SCALE GENOMIC DNA]</scope>
</reference>
<dbReference type="Pfam" id="PF02504">
    <property type="entry name" value="FA_synthesis"/>
    <property type="match status" value="1"/>
</dbReference>
<keyword evidence="6 10" id="KW-0594">Phospholipid biosynthesis</keyword>
<comment type="subunit">
    <text evidence="9 10">Homodimer. Probably interacts with PlsY.</text>
</comment>
<evidence type="ECO:0000256" key="6">
    <source>
        <dbReference type="ARBA" id="ARBA00023209"/>
    </source>
</evidence>
<dbReference type="HAMAP" id="MF_00019">
    <property type="entry name" value="PlsX"/>
    <property type="match status" value="1"/>
</dbReference>
<dbReference type="Gene3D" id="3.40.718.10">
    <property type="entry name" value="Isopropylmalate Dehydrogenase"/>
    <property type="match status" value="1"/>
</dbReference>
<keyword evidence="5 10" id="KW-0443">Lipid metabolism</keyword>
<evidence type="ECO:0000256" key="2">
    <source>
        <dbReference type="ARBA" id="ARBA00022490"/>
    </source>
</evidence>
<gene>
    <name evidence="10" type="primary">plsX</name>
    <name evidence="11" type="ORF">A2462_08320</name>
</gene>
<comment type="catalytic activity">
    <reaction evidence="1 10">
        <text>a fatty acyl-[ACP] + phosphate = an acyl phosphate + holo-[ACP]</text>
        <dbReference type="Rhea" id="RHEA:42292"/>
        <dbReference type="Rhea" id="RHEA-COMP:9685"/>
        <dbReference type="Rhea" id="RHEA-COMP:14125"/>
        <dbReference type="ChEBI" id="CHEBI:43474"/>
        <dbReference type="ChEBI" id="CHEBI:59918"/>
        <dbReference type="ChEBI" id="CHEBI:64479"/>
        <dbReference type="ChEBI" id="CHEBI:138651"/>
        <dbReference type="EC" id="2.3.1.274"/>
    </reaction>
</comment>
<organism evidence="11 12">
    <name type="scientific">candidate division WOR-1 bacterium RIFOXYC2_FULL_41_25</name>
    <dbReference type="NCBI Taxonomy" id="1802586"/>
    <lineage>
        <taxon>Bacteria</taxon>
        <taxon>Bacillati</taxon>
        <taxon>Saganbacteria</taxon>
    </lineage>
</organism>
<comment type="similarity">
    <text evidence="10">Belongs to the PlsX family.</text>
</comment>
<dbReference type="GO" id="GO:0043811">
    <property type="term" value="F:phosphate:acyl-[acyl carrier protein] acyltransferase activity"/>
    <property type="evidence" value="ECO:0007669"/>
    <property type="project" value="UniProtKB-UniRule"/>
</dbReference>
<dbReference type="PANTHER" id="PTHR30100">
    <property type="entry name" value="FATTY ACID/PHOSPHOLIPID SYNTHESIS PROTEIN PLSX"/>
    <property type="match status" value="1"/>
</dbReference>
<dbReference type="Proteomes" id="UP000177309">
    <property type="component" value="Unassembled WGS sequence"/>
</dbReference>
<keyword evidence="4 10" id="KW-0808">Transferase</keyword>
<evidence type="ECO:0000256" key="3">
    <source>
        <dbReference type="ARBA" id="ARBA00022516"/>
    </source>
</evidence>
<evidence type="ECO:0000256" key="10">
    <source>
        <dbReference type="HAMAP-Rule" id="MF_00019"/>
    </source>
</evidence>
<name>A0A1F4TRV7_UNCSA</name>
<evidence type="ECO:0000256" key="9">
    <source>
        <dbReference type="ARBA" id="ARBA00046608"/>
    </source>
</evidence>
<dbReference type="SUPFAM" id="SSF53659">
    <property type="entry name" value="Isocitrate/Isopropylmalate dehydrogenase-like"/>
    <property type="match status" value="1"/>
</dbReference>
<dbReference type="GO" id="GO:0006633">
    <property type="term" value="P:fatty acid biosynthetic process"/>
    <property type="evidence" value="ECO:0007669"/>
    <property type="project" value="UniProtKB-UniRule"/>
</dbReference>
<keyword evidence="7 10" id="KW-1208">Phospholipid metabolism</keyword>
<comment type="caution">
    <text evidence="11">The sequence shown here is derived from an EMBL/GenBank/DDBJ whole genome shotgun (WGS) entry which is preliminary data.</text>
</comment>
<comment type="pathway">
    <text evidence="10">Lipid metabolism; phospholipid metabolism.</text>
</comment>